<protein>
    <recommendedName>
        <fullName evidence="8">S-acyltransferase</fullName>
        <ecNumber evidence="8">2.3.1.225</ecNumber>
    </recommendedName>
    <alternativeName>
        <fullName evidence="8">Palmitoyltransferase</fullName>
    </alternativeName>
</protein>
<proteinExistence type="inferred from homology"/>
<dbReference type="InterPro" id="IPR039859">
    <property type="entry name" value="PFA4/ZDH16/20/ERF2-like"/>
</dbReference>
<name>A0ABD2Y3V9_9GENT</name>
<evidence type="ECO:0000256" key="2">
    <source>
        <dbReference type="ARBA" id="ARBA00008574"/>
    </source>
</evidence>
<evidence type="ECO:0000256" key="7">
    <source>
        <dbReference type="ARBA" id="ARBA00023315"/>
    </source>
</evidence>
<accession>A0ABD2Y3V9</accession>
<sequence length="355" mass="39698">MDFAASSSASTSAANDVASSQEHYITSIEEDHETTCWGCGIRLLVSPHAPIFKCGWCGAITNKNALKCDNQYYKWRRLRDRCFVIVVLMFMIFIICGGIWAVYPVVFSISFFCGIFHSTITVILSVSTLSSFGLASFLSPGIPPRILWGSYPAVGKGGLENYTFCHYCSKPKSSRTHHCRSCGMCVLDMDHHCPFIGNCVGAANHRCFIIFLISTVISTAYVSIISVYAALHVWPPVNFLDHQPLHRFFSYEMDLNLLKETIFALLRSTVFLTPRGIALVYLFIASVSVGTGLIVLLWQQLSYIYKGKTYLSQLSASEGEGGERDCKNFVRFFGCQYIAARCCPTFWNSTKSHKK</sequence>
<keyword evidence="4 8" id="KW-0812">Transmembrane</keyword>
<evidence type="ECO:0000313" key="11">
    <source>
        <dbReference type="Proteomes" id="UP001630127"/>
    </source>
</evidence>
<comment type="similarity">
    <text evidence="2 8">Belongs to the DHHC palmitoyltransferase family.</text>
</comment>
<gene>
    <name evidence="10" type="ORF">ACH5RR_036670</name>
</gene>
<feature type="transmembrane region" description="Helical" evidence="8">
    <location>
        <begin position="82"/>
        <end position="103"/>
    </location>
</feature>
<evidence type="ECO:0000256" key="8">
    <source>
        <dbReference type="RuleBase" id="RU079119"/>
    </source>
</evidence>
<keyword evidence="11" id="KW-1185">Reference proteome</keyword>
<dbReference type="Pfam" id="PF01529">
    <property type="entry name" value="DHHC"/>
    <property type="match status" value="1"/>
</dbReference>
<dbReference type="PANTHER" id="PTHR12246">
    <property type="entry name" value="PALMITOYLTRANSFERASE ZDHHC16"/>
    <property type="match status" value="1"/>
</dbReference>
<evidence type="ECO:0000256" key="6">
    <source>
        <dbReference type="ARBA" id="ARBA00023136"/>
    </source>
</evidence>
<evidence type="ECO:0000256" key="1">
    <source>
        <dbReference type="ARBA" id="ARBA00004127"/>
    </source>
</evidence>
<evidence type="ECO:0000313" key="10">
    <source>
        <dbReference type="EMBL" id="KAL3502221.1"/>
    </source>
</evidence>
<evidence type="ECO:0000256" key="3">
    <source>
        <dbReference type="ARBA" id="ARBA00022679"/>
    </source>
</evidence>
<organism evidence="10 11">
    <name type="scientific">Cinchona calisaya</name>
    <dbReference type="NCBI Taxonomy" id="153742"/>
    <lineage>
        <taxon>Eukaryota</taxon>
        <taxon>Viridiplantae</taxon>
        <taxon>Streptophyta</taxon>
        <taxon>Embryophyta</taxon>
        <taxon>Tracheophyta</taxon>
        <taxon>Spermatophyta</taxon>
        <taxon>Magnoliopsida</taxon>
        <taxon>eudicotyledons</taxon>
        <taxon>Gunneridae</taxon>
        <taxon>Pentapetalae</taxon>
        <taxon>asterids</taxon>
        <taxon>lamiids</taxon>
        <taxon>Gentianales</taxon>
        <taxon>Rubiaceae</taxon>
        <taxon>Cinchonoideae</taxon>
        <taxon>Cinchoneae</taxon>
        <taxon>Cinchona</taxon>
    </lineage>
</organism>
<reference evidence="10 11" key="1">
    <citation type="submission" date="2024-11" db="EMBL/GenBank/DDBJ databases">
        <title>A near-complete genome assembly of Cinchona calisaya.</title>
        <authorList>
            <person name="Lian D.C."/>
            <person name="Zhao X.W."/>
            <person name="Wei L."/>
        </authorList>
    </citation>
    <scope>NUCLEOTIDE SEQUENCE [LARGE SCALE GENOMIC DNA]</scope>
    <source>
        <tissue evidence="10">Nenye</tissue>
    </source>
</reference>
<feature type="transmembrane region" description="Helical" evidence="8">
    <location>
        <begin position="276"/>
        <end position="298"/>
    </location>
</feature>
<dbReference type="AlphaFoldDB" id="A0ABD2Y3V9"/>
<comment type="catalytic activity">
    <reaction evidence="8">
        <text>L-cysteinyl-[protein] + hexadecanoyl-CoA = S-hexadecanoyl-L-cysteinyl-[protein] + CoA</text>
        <dbReference type="Rhea" id="RHEA:36683"/>
        <dbReference type="Rhea" id="RHEA-COMP:10131"/>
        <dbReference type="Rhea" id="RHEA-COMP:11032"/>
        <dbReference type="ChEBI" id="CHEBI:29950"/>
        <dbReference type="ChEBI" id="CHEBI:57287"/>
        <dbReference type="ChEBI" id="CHEBI:57379"/>
        <dbReference type="ChEBI" id="CHEBI:74151"/>
        <dbReference type="EC" id="2.3.1.225"/>
    </reaction>
</comment>
<feature type="transmembrane region" description="Helical" evidence="8">
    <location>
        <begin position="109"/>
        <end position="138"/>
    </location>
</feature>
<comment type="caution">
    <text evidence="10">The sequence shown here is derived from an EMBL/GenBank/DDBJ whole genome shotgun (WGS) entry which is preliminary data.</text>
</comment>
<keyword evidence="5 8" id="KW-1133">Transmembrane helix</keyword>
<keyword evidence="3 8" id="KW-0808">Transferase</keyword>
<comment type="subcellular location">
    <subcellularLocation>
        <location evidence="1">Endomembrane system</location>
        <topology evidence="1">Multi-pass membrane protein</topology>
    </subcellularLocation>
</comment>
<dbReference type="EC" id="2.3.1.225" evidence="8"/>
<dbReference type="EMBL" id="JBJUIK010000015">
    <property type="protein sequence ID" value="KAL3502221.1"/>
    <property type="molecule type" value="Genomic_DNA"/>
</dbReference>
<dbReference type="GO" id="GO:0019706">
    <property type="term" value="F:protein-cysteine S-palmitoyltransferase activity"/>
    <property type="evidence" value="ECO:0007669"/>
    <property type="project" value="UniProtKB-EC"/>
</dbReference>
<dbReference type="InterPro" id="IPR001594">
    <property type="entry name" value="Palmitoyltrfase_DHHC"/>
</dbReference>
<evidence type="ECO:0000256" key="5">
    <source>
        <dbReference type="ARBA" id="ARBA00022989"/>
    </source>
</evidence>
<dbReference type="GO" id="GO:0012505">
    <property type="term" value="C:endomembrane system"/>
    <property type="evidence" value="ECO:0007669"/>
    <property type="project" value="UniProtKB-SubCell"/>
</dbReference>
<dbReference type="PROSITE" id="PS50216">
    <property type="entry name" value="DHHC"/>
    <property type="match status" value="1"/>
</dbReference>
<comment type="domain">
    <text evidence="8">The DHHC domain is required for palmitoyltransferase activity.</text>
</comment>
<feature type="transmembrane region" description="Helical" evidence="8">
    <location>
        <begin position="208"/>
        <end position="231"/>
    </location>
</feature>
<feature type="domain" description="Palmitoyltransferase DHHC" evidence="9">
    <location>
        <begin position="162"/>
        <end position="313"/>
    </location>
</feature>
<dbReference type="Proteomes" id="UP001630127">
    <property type="component" value="Unassembled WGS sequence"/>
</dbReference>
<keyword evidence="7 8" id="KW-0012">Acyltransferase</keyword>
<keyword evidence="6 8" id="KW-0472">Membrane</keyword>
<evidence type="ECO:0000256" key="4">
    <source>
        <dbReference type="ARBA" id="ARBA00022692"/>
    </source>
</evidence>
<evidence type="ECO:0000259" key="9">
    <source>
        <dbReference type="Pfam" id="PF01529"/>
    </source>
</evidence>